<dbReference type="InterPro" id="IPR051678">
    <property type="entry name" value="AGP_Transferase"/>
</dbReference>
<evidence type="ECO:0000259" key="1">
    <source>
        <dbReference type="Pfam" id="PF01636"/>
    </source>
</evidence>
<dbReference type="EMBL" id="MJBS01000105">
    <property type="protein sequence ID" value="OHE94203.1"/>
    <property type="molecule type" value="Genomic_DNA"/>
</dbReference>
<dbReference type="SUPFAM" id="SSF56112">
    <property type="entry name" value="Protein kinase-like (PK-like)"/>
    <property type="match status" value="1"/>
</dbReference>
<dbReference type="PANTHER" id="PTHR21310">
    <property type="entry name" value="AMINOGLYCOSIDE PHOSPHOTRANSFERASE-RELATED-RELATED"/>
    <property type="match status" value="1"/>
</dbReference>
<keyword evidence="3" id="KW-1185">Reference proteome</keyword>
<dbReference type="RefSeq" id="XP_022471366.1">
    <property type="nucleotide sequence ID" value="XM_022622169.1"/>
</dbReference>
<gene>
    <name evidence="2" type="ORF">CORC01_10541</name>
</gene>
<dbReference type="InterPro" id="IPR011009">
    <property type="entry name" value="Kinase-like_dom_sf"/>
</dbReference>
<sequence length="421" mass="48436">MDRPSSTCLLTAMYDGLFYTKGSEEFNDWKMSAINPTVIKELEEFVTEQLKDCGPATYVDRAEGSYNMIFRFRFTTGTNVALCIPKPGHTPSALAAEKIANEVAWMRYLKAKTSLPVPNLGDFYIQLNRLPFEKIGSITEDPLSGQWKITQHPLTMDMHQLVLGVPAYPTEEWPTRPLQRSSDYFDFVVAQQHNQLWKLRNLNADQHDEQDVDLEQAAKIARLRFKARLGFKQLIPLFHNQSDDSGPFLPFNPDLDSRNMVIDPNTNRITGIFDLEFSNAMPTQFARDPPLWLHRVLPGQCLEKDFFPWFLQSYQPYLDQFLDAMKRVEARSQARDGEKPLSTLMLESWTSKRCWLNYAAHHADHSDALYWAELRQLHPSGDGPELSPDMESEMESYVEHTKKQIAAYEKAWVAEETVSTA</sequence>
<evidence type="ECO:0000313" key="2">
    <source>
        <dbReference type="EMBL" id="OHE94203.1"/>
    </source>
</evidence>
<keyword evidence="2" id="KW-0808">Transferase</keyword>
<dbReference type="Proteomes" id="UP000176998">
    <property type="component" value="Unassembled WGS sequence"/>
</dbReference>
<dbReference type="InterPro" id="IPR002575">
    <property type="entry name" value="Aminoglycoside_PTrfase"/>
</dbReference>
<reference evidence="2 3" key="1">
    <citation type="submission" date="2016-09" db="EMBL/GenBank/DDBJ databases">
        <authorList>
            <person name="Capua I."/>
            <person name="De Benedictis P."/>
            <person name="Joannis T."/>
            <person name="Lombin L.H."/>
            <person name="Cattoli G."/>
        </authorList>
    </citation>
    <scope>NUCLEOTIDE SEQUENCE [LARGE SCALE GENOMIC DNA]</scope>
    <source>
        <strain evidence="2 3">IMI 309357</strain>
    </source>
</reference>
<protein>
    <submittedName>
        <fullName evidence="2">Phosphotransferase enzyme family protein</fullName>
    </submittedName>
</protein>
<feature type="domain" description="Aminoglycoside phosphotransferase" evidence="1">
    <location>
        <begin position="80"/>
        <end position="278"/>
    </location>
</feature>
<accession>A0A1G4AYP8</accession>
<proteinExistence type="predicted"/>
<comment type="caution">
    <text evidence="2">The sequence shown here is derived from an EMBL/GenBank/DDBJ whole genome shotgun (WGS) entry which is preliminary data.</text>
</comment>
<evidence type="ECO:0000313" key="3">
    <source>
        <dbReference type="Proteomes" id="UP000176998"/>
    </source>
</evidence>
<organism evidence="2 3">
    <name type="scientific">Colletotrichum orchidophilum</name>
    <dbReference type="NCBI Taxonomy" id="1209926"/>
    <lineage>
        <taxon>Eukaryota</taxon>
        <taxon>Fungi</taxon>
        <taxon>Dikarya</taxon>
        <taxon>Ascomycota</taxon>
        <taxon>Pezizomycotina</taxon>
        <taxon>Sordariomycetes</taxon>
        <taxon>Hypocreomycetidae</taxon>
        <taxon>Glomerellales</taxon>
        <taxon>Glomerellaceae</taxon>
        <taxon>Colletotrichum</taxon>
    </lineage>
</organism>
<dbReference type="PANTHER" id="PTHR21310:SF15">
    <property type="entry name" value="AMINOGLYCOSIDE PHOSPHOTRANSFERASE DOMAIN-CONTAINING PROTEIN"/>
    <property type="match status" value="1"/>
</dbReference>
<name>A0A1G4AYP8_9PEZI</name>
<dbReference type="GeneID" id="34563679"/>
<dbReference type="OrthoDB" id="5412996at2759"/>
<dbReference type="Pfam" id="PF01636">
    <property type="entry name" value="APH"/>
    <property type="match status" value="1"/>
</dbReference>
<dbReference type="GO" id="GO:0016740">
    <property type="term" value="F:transferase activity"/>
    <property type="evidence" value="ECO:0007669"/>
    <property type="project" value="UniProtKB-KW"/>
</dbReference>
<dbReference type="AlphaFoldDB" id="A0A1G4AYP8"/>